<keyword evidence="2" id="KW-1185">Reference proteome</keyword>
<proteinExistence type="predicted"/>
<name>A0A7E4ZU46_PANRE</name>
<evidence type="ECO:0000313" key="2">
    <source>
        <dbReference type="Proteomes" id="UP000492821"/>
    </source>
</evidence>
<dbReference type="Proteomes" id="UP000492821">
    <property type="component" value="Unassembled WGS sequence"/>
</dbReference>
<sequence length="485" mass="54906">MSDVAWSASNHLDFLTLRVEDCDRLFRQFLDKLCSPERKNVAAQIELFEEAQRLAAQVDTTTEAIQKYLGEMGITQENMTEQFGIWERRIVAWKDALTRIGTALSNVVNGAPGASAQVVEAVGSVDYNCLDVEPRNVDQSIFEAITFSYLRDRFDHCLCLLQSIFNNFLRRTLRPEDAHAVMAMIREFNSDFALQKQNIQLYESALFENLSFRTDTDPAAIENELNQLATFADSVDKWSRLPLAKISGVSIQPAGVDNGLVSSFESIDFTNLGLDHPSPPEFETMASNLLLFRPKFESRKLAWLWVSKMKLDVPLEGEENDDDADADDDEDAMTPDVLEQTYDRLARFMSETEKAVDVFIESLLTCNSAQATFDGLNSECERLKLILRTQRRDIRRLYKQLGANNPGLQYGVAEWRQLVELWLRVLQSLTNLLQHLHNPTNAGSNTEFDDVLEQLRNTIERDLFIPEANSAAGGNGPEVPEAQME</sequence>
<reference evidence="2" key="1">
    <citation type="journal article" date="2013" name="Genetics">
        <title>The draft genome and transcriptome of Panagrellus redivivus are shaped by the harsh demands of a free-living lifestyle.</title>
        <authorList>
            <person name="Srinivasan J."/>
            <person name="Dillman A.R."/>
            <person name="Macchietto M.G."/>
            <person name="Heikkinen L."/>
            <person name="Lakso M."/>
            <person name="Fracchia K.M."/>
            <person name="Antoshechkin I."/>
            <person name="Mortazavi A."/>
            <person name="Wong G."/>
            <person name="Sternberg P.W."/>
        </authorList>
    </citation>
    <scope>NUCLEOTIDE SEQUENCE [LARGE SCALE GENOMIC DNA]</scope>
    <source>
        <strain evidence="2">MT8872</strain>
    </source>
</reference>
<evidence type="ECO:0000256" key="1">
    <source>
        <dbReference type="SAM" id="MobiDB-lite"/>
    </source>
</evidence>
<dbReference type="AlphaFoldDB" id="A0A7E4ZU46"/>
<dbReference type="WBParaSite" id="Pan_g17426.t1">
    <property type="protein sequence ID" value="Pan_g17426.t1"/>
    <property type="gene ID" value="Pan_g17426"/>
</dbReference>
<reference evidence="3" key="2">
    <citation type="submission" date="2020-10" db="UniProtKB">
        <authorList>
            <consortium name="WormBaseParasite"/>
        </authorList>
    </citation>
    <scope>IDENTIFICATION</scope>
</reference>
<feature type="region of interest" description="Disordered" evidence="1">
    <location>
        <begin position="466"/>
        <end position="485"/>
    </location>
</feature>
<protein>
    <submittedName>
        <fullName evidence="3">Conserved oligomeric Golgi complex subunit 1</fullName>
    </submittedName>
</protein>
<organism evidence="2 3">
    <name type="scientific">Panagrellus redivivus</name>
    <name type="common">Microworm</name>
    <dbReference type="NCBI Taxonomy" id="6233"/>
    <lineage>
        <taxon>Eukaryota</taxon>
        <taxon>Metazoa</taxon>
        <taxon>Ecdysozoa</taxon>
        <taxon>Nematoda</taxon>
        <taxon>Chromadorea</taxon>
        <taxon>Rhabditida</taxon>
        <taxon>Tylenchina</taxon>
        <taxon>Panagrolaimomorpha</taxon>
        <taxon>Panagrolaimoidea</taxon>
        <taxon>Panagrolaimidae</taxon>
        <taxon>Panagrellus</taxon>
    </lineage>
</organism>
<accession>A0A7E4ZU46</accession>
<evidence type="ECO:0000313" key="3">
    <source>
        <dbReference type="WBParaSite" id="Pan_g17426.t1"/>
    </source>
</evidence>